<keyword evidence="3" id="KW-1185">Reference proteome</keyword>
<proteinExistence type="predicted"/>
<dbReference type="EMBL" id="JAAALK010000286">
    <property type="protein sequence ID" value="KAG8061409.1"/>
    <property type="molecule type" value="Genomic_DNA"/>
</dbReference>
<protein>
    <submittedName>
        <fullName evidence="2">Uncharacterized protein</fullName>
    </submittedName>
</protein>
<dbReference type="Proteomes" id="UP000729402">
    <property type="component" value="Unassembled WGS sequence"/>
</dbReference>
<evidence type="ECO:0000313" key="2">
    <source>
        <dbReference type="EMBL" id="KAG8061409.1"/>
    </source>
</evidence>
<comment type="caution">
    <text evidence="2">The sequence shown here is derived from an EMBL/GenBank/DDBJ whole genome shotgun (WGS) entry which is preliminary data.</text>
</comment>
<reference evidence="2" key="1">
    <citation type="journal article" date="2021" name="bioRxiv">
        <title>Whole Genome Assembly and Annotation of Northern Wild Rice, Zizania palustris L., Supports a Whole Genome Duplication in the Zizania Genus.</title>
        <authorList>
            <person name="Haas M."/>
            <person name="Kono T."/>
            <person name="Macchietto M."/>
            <person name="Millas R."/>
            <person name="McGilp L."/>
            <person name="Shao M."/>
            <person name="Duquette J."/>
            <person name="Hirsch C.N."/>
            <person name="Kimball J."/>
        </authorList>
    </citation>
    <scope>NUCLEOTIDE SEQUENCE</scope>
    <source>
        <tissue evidence="2">Fresh leaf tissue</tissue>
    </source>
</reference>
<feature type="region of interest" description="Disordered" evidence="1">
    <location>
        <begin position="72"/>
        <end position="125"/>
    </location>
</feature>
<organism evidence="2 3">
    <name type="scientific">Zizania palustris</name>
    <name type="common">Northern wild rice</name>
    <dbReference type="NCBI Taxonomy" id="103762"/>
    <lineage>
        <taxon>Eukaryota</taxon>
        <taxon>Viridiplantae</taxon>
        <taxon>Streptophyta</taxon>
        <taxon>Embryophyta</taxon>
        <taxon>Tracheophyta</taxon>
        <taxon>Spermatophyta</taxon>
        <taxon>Magnoliopsida</taxon>
        <taxon>Liliopsida</taxon>
        <taxon>Poales</taxon>
        <taxon>Poaceae</taxon>
        <taxon>BOP clade</taxon>
        <taxon>Oryzoideae</taxon>
        <taxon>Oryzeae</taxon>
        <taxon>Zizaniinae</taxon>
        <taxon>Zizania</taxon>
    </lineage>
</organism>
<feature type="compositionally biased region" description="Low complexity" evidence="1">
    <location>
        <begin position="146"/>
        <end position="155"/>
    </location>
</feature>
<evidence type="ECO:0000313" key="3">
    <source>
        <dbReference type="Proteomes" id="UP000729402"/>
    </source>
</evidence>
<name>A0A8J5S6L2_ZIZPA</name>
<feature type="compositionally biased region" description="Polar residues" evidence="1">
    <location>
        <begin position="113"/>
        <end position="125"/>
    </location>
</feature>
<reference evidence="2" key="2">
    <citation type="submission" date="2021-02" db="EMBL/GenBank/DDBJ databases">
        <authorList>
            <person name="Kimball J.A."/>
            <person name="Haas M.W."/>
            <person name="Macchietto M."/>
            <person name="Kono T."/>
            <person name="Duquette J."/>
            <person name="Shao M."/>
        </authorList>
    </citation>
    <scope>NUCLEOTIDE SEQUENCE</scope>
    <source>
        <tissue evidence="2">Fresh leaf tissue</tissue>
    </source>
</reference>
<gene>
    <name evidence="2" type="ORF">GUJ93_ZPchr0003g18183</name>
</gene>
<accession>A0A8J5S6L2</accession>
<feature type="region of interest" description="Disordered" evidence="1">
    <location>
        <begin position="144"/>
        <end position="170"/>
    </location>
</feature>
<evidence type="ECO:0000256" key="1">
    <source>
        <dbReference type="SAM" id="MobiDB-lite"/>
    </source>
</evidence>
<dbReference type="AlphaFoldDB" id="A0A8J5S6L2"/>
<sequence length="170" mass="18105">MPPIPPTPPSPPPSEDVGLNNIILPIHLPAGHASHPDVANVQPTPQRECLPIKLVYSRRPKAPVAVEPAPINPLAQLASGTKGSVRKSKTPLSDKELRRSLRLKIKSLGFKNRPSSSKAGPSLQNYPSIKDFIKISRDSDVPVPVPADGVALGVASPPRKPQATQATDQE</sequence>